<dbReference type="Gene3D" id="2.40.370.10">
    <property type="entry name" value="AttH-like domain"/>
    <property type="match status" value="2"/>
</dbReference>
<comment type="caution">
    <text evidence="3">The sequence shown here is derived from an EMBL/GenBank/DDBJ whole genome shotgun (WGS) entry which is preliminary data.</text>
</comment>
<dbReference type="InterPro" id="IPR010791">
    <property type="entry name" value="AttH_dom"/>
</dbReference>
<proteinExistence type="predicted"/>
<dbReference type="PANTHER" id="PTHR38591">
    <property type="entry name" value="HYDROLASE"/>
    <property type="match status" value="1"/>
</dbReference>
<dbReference type="PANTHER" id="PTHR38591:SF1">
    <property type="entry name" value="BLL1000 PROTEIN"/>
    <property type="match status" value="1"/>
</dbReference>
<dbReference type="AlphaFoldDB" id="A0A2W7NYN9"/>
<dbReference type="RefSeq" id="WP_111537303.1">
    <property type="nucleotide sequence ID" value="NZ_QKZL01000007.1"/>
</dbReference>
<sequence>MRRRTLILGAGATLAAGPLRAQGFAGLGETSETFAQPSPDTRLVFPGDHAPHPAFRIEWWYVTANLAAADGTPYGVQWTLFRSALAPDGPTDGWGNPQAWMGHAAVTSETRHLAAERLARGGIGQAGVTVDPFRAAIDDWALEGPSLTDVTMRAAGTDFSYDLRLAAQGPFVLQGDEGYSVKSASGQASHYYSQPFYRAEGTLRLPDGDVEVTGQAWLDREWSSQPLDEGQNGWDWFSLHLDGGEKLMGFRLRGTGPDFTAATWIAADGTPTPYPDGAFGAEPLETARVAGRDVPVVWRVTLPDHGLDVTVRALNPECWMPLAFPYWEGPFMVEGSHSGGGYLEMTGYE</sequence>
<dbReference type="InterPro" id="IPR023374">
    <property type="entry name" value="AttH-like_dom_sf"/>
</dbReference>
<organism evidence="3 4">
    <name type="scientific">Palleronia aestuarii</name>
    <dbReference type="NCBI Taxonomy" id="568105"/>
    <lineage>
        <taxon>Bacteria</taxon>
        <taxon>Pseudomonadati</taxon>
        <taxon>Pseudomonadota</taxon>
        <taxon>Alphaproteobacteria</taxon>
        <taxon>Rhodobacterales</taxon>
        <taxon>Roseobacteraceae</taxon>
        <taxon>Palleronia</taxon>
    </lineage>
</organism>
<name>A0A2W7NYN9_9RHOB</name>
<evidence type="ECO:0000313" key="4">
    <source>
        <dbReference type="Proteomes" id="UP000248916"/>
    </source>
</evidence>
<keyword evidence="3" id="KW-0378">Hydrolase</keyword>
<dbReference type="EMBL" id="QKZL01000007">
    <property type="protein sequence ID" value="PZX16312.1"/>
    <property type="molecule type" value="Genomic_DNA"/>
</dbReference>
<dbReference type="Pfam" id="PF07143">
    <property type="entry name" value="CrtC"/>
    <property type="match status" value="1"/>
</dbReference>
<dbReference type="Proteomes" id="UP000248916">
    <property type="component" value="Unassembled WGS sequence"/>
</dbReference>
<dbReference type="Pfam" id="PF17186">
    <property type="entry name" value="Lipocalin_9"/>
    <property type="match status" value="1"/>
</dbReference>
<feature type="domain" description="AttH" evidence="2">
    <location>
        <begin position="57"/>
        <end position="224"/>
    </location>
</feature>
<dbReference type="GO" id="GO:0016787">
    <property type="term" value="F:hydrolase activity"/>
    <property type="evidence" value="ECO:0007669"/>
    <property type="project" value="UniProtKB-KW"/>
</dbReference>
<evidence type="ECO:0000313" key="3">
    <source>
        <dbReference type="EMBL" id="PZX16312.1"/>
    </source>
</evidence>
<keyword evidence="1" id="KW-0732">Signal</keyword>
<evidence type="ECO:0000259" key="2">
    <source>
        <dbReference type="Pfam" id="PF07143"/>
    </source>
</evidence>
<dbReference type="OrthoDB" id="9770826at2"/>
<keyword evidence="4" id="KW-1185">Reference proteome</keyword>
<feature type="chain" id="PRO_5016116383" evidence="1">
    <location>
        <begin position="22"/>
        <end position="349"/>
    </location>
</feature>
<gene>
    <name evidence="3" type="ORF">LX81_02164</name>
</gene>
<accession>A0A2W7NYN9</accession>
<protein>
    <submittedName>
        <fullName evidence="3">Putative secreted hydrolase</fullName>
    </submittedName>
</protein>
<dbReference type="SUPFAM" id="SSF159245">
    <property type="entry name" value="AttH-like"/>
    <property type="match status" value="1"/>
</dbReference>
<evidence type="ECO:0000256" key="1">
    <source>
        <dbReference type="SAM" id="SignalP"/>
    </source>
</evidence>
<feature type="signal peptide" evidence="1">
    <location>
        <begin position="1"/>
        <end position="21"/>
    </location>
</feature>
<reference evidence="3 4" key="1">
    <citation type="submission" date="2018-06" db="EMBL/GenBank/DDBJ databases">
        <title>Genomic Encyclopedia of Archaeal and Bacterial Type Strains, Phase II (KMG-II): from individual species to whole genera.</title>
        <authorList>
            <person name="Goeker M."/>
        </authorList>
    </citation>
    <scope>NUCLEOTIDE SEQUENCE [LARGE SCALE GENOMIC DNA]</scope>
    <source>
        <strain evidence="3 4">DSM 22009</strain>
    </source>
</reference>